<gene>
    <name evidence="3" type="ORF">H9912_00240</name>
</gene>
<evidence type="ECO:0000313" key="3">
    <source>
        <dbReference type="EMBL" id="HJD30350.1"/>
    </source>
</evidence>
<accession>A0A9D2QXU2</accession>
<evidence type="ECO:0000313" key="4">
    <source>
        <dbReference type="Proteomes" id="UP000823851"/>
    </source>
</evidence>
<dbReference type="Gene3D" id="3.40.720.10">
    <property type="entry name" value="Alkaline Phosphatase, subunit A"/>
    <property type="match status" value="1"/>
</dbReference>
<name>A0A9D2QXU2_9FIRM</name>
<feature type="domain" description="Sulfatase N-terminal" evidence="2">
    <location>
        <begin position="4"/>
        <end position="325"/>
    </location>
</feature>
<evidence type="ECO:0000259" key="2">
    <source>
        <dbReference type="Pfam" id="PF00884"/>
    </source>
</evidence>
<dbReference type="PANTHER" id="PTHR42693">
    <property type="entry name" value="ARYLSULFATASE FAMILY MEMBER"/>
    <property type="match status" value="1"/>
</dbReference>
<proteinExistence type="inferred from homology"/>
<comment type="similarity">
    <text evidence="1">Belongs to the sulfatase family.</text>
</comment>
<protein>
    <submittedName>
        <fullName evidence="3">Sulfatase-like hydrolase/transferase</fullName>
    </submittedName>
</protein>
<dbReference type="Pfam" id="PF00884">
    <property type="entry name" value="Sulfatase"/>
    <property type="match status" value="1"/>
</dbReference>
<sequence length="491" mass="57462">MRTILILMDTLNRRYLKPFQEGAKGITPNIDVFAEDSVIFESHYVGSAPCMPARRDIFTGRMQFLERGWGGIEPFDITLPQELRKKGVFTHITTDHTHYFEIGGENYCYLFNTWDYHRGQEFDTWISRVEQPPVDPEAYGKKSSQYLLNQTKFTEEAEYPSPRTFRSACRWIEENRGADDFFLMVESFDPHEPFDCPEQYHELYHDDYAGREFCWPTYAPVTEPEDAVAHLEKCYLGTLSMADRWFGTFIDTLKKNGMYEDTLILFTTDHGHMLGEHGYTGKNFMHAYQELVHIPLMMHLPGGKCAGRRVTELTQNIDLMPTVLEFHGCPVPDRVKGRSLFSVLEGKTEPRKQVLYGWFGRAVNVCDGDHTYFRAPAREDNQPLHQYCAMPSTCWRYFDERYAERIEMGRFLPYTRYPVYRMPVLSPDDYSGDIRYVSESLLFDIRTDYEQKDPIHDADMEEEMIKKLTEGMKEAQAPEEQYIRLGLKIPE</sequence>
<reference evidence="3" key="1">
    <citation type="journal article" date="2021" name="PeerJ">
        <title>Extensive microbial diversity within the chicken gut microbiome revealed by metagenomics and culture.</title>
        <authorList>
            <person name="Gilroy R."/>
            <person name="Ravi A."/>
            <person name="Getino M."/>
            <person name="Pursley I."/>
            <person name="Horton D.L."/>
            <person name="Alikhan N.F."/>
            <person name="Baker D."/>
            <person name="Gharbi K."/>
            <person name="Hall N."/>
            <person name="Watson M."/>
            <person name="Adriaenssens E.M."/>
            <person name="Foster-Nyarko E."/>
            <person name="Jarju S."/>
            <person name="Secka A."/>
            <person name="Antonio M."/>
            <person name="Oren A."/>
            <person name="Chaudhuri R.R."/>
            <person name="La Ragione R."/>
            <person name="Hildebrand F."/>
            <person name="Pallen M.J."/>
        </authorList>
    </citation>
    <scope>NUCLEOTIDE SEQUENCE</scope>
    <source>
        <strain evidence="3">ChiHjej8B7-25341</strain>
    </source>
</reference>
<dbReference type="CDD" id="cd16148">
    <property type="entry name" value="sulfatase_like"/>
    <property type="match status" value="1"/>
</dbReference>
<dbReference type="Proteomes" id="UP000823851">
    <property type="component" value="Unassembled WGS sequence"/>
</dbReference>
<keyword evidence="3" id="KW-0378">Hydrolase</keyword>
<dbReference type="InterPro" id="IPR000917">
    <property type="entry name" value="Sulfatase_N"/>
</dbReference>
<dbReference type="AlphaFoldDB" id="A0A9D2QXU2"/>
<dbReference type="SUPFAM" id="SSF53649">
    <property type="entry name" value="Alkaline phosphatase-like"/>
    <property type="match status" value="1"/>
</dbReference>
<reference evidence="3" key="2">
    <citation type="submission" date="2021-04" db="EMBL/GenBank/DDBJ databases">
        <authorList>
            <person name="Gilroy R."/>
        </authorList>
    </citation>
    <scope>NUCLEOTIDE SEQUENCE</scope>
    <source>
        <strain evidence="3">ChiHjej8B7-25341</strain>
    </source>
</reference>
<dbReference type="InterPro" id="IPR017850">
    <property type="entry name" value="Alkaline_phosphatase_core_sf"/>
</dbReference>
<comment type="caution">
    <text evidence="3">The sequence shown here is derived from an EMBL/GenBank/DDBJ whole genome shotgun (WGS) entry which is preliminary data.</text>
</comment>
<dbReference type="InterPro" id="IPR050738">
    <property type="entry name" value="Sulfatase"/>
</dbReference>
<organism evidence="3 4">
    <name type="scientific">Candidatus Eisenbergiella stercorigallinarum</name>
    <dbReference type="NCBI Taxonomy" id="2838557"/>
    <lineage>
        <taxon>Bacteria</taxon>
        <taxon>Bacillati</taxon>
        <taxon>Bacillota</taxon>
        <taxon>Clostridia</taxon>
        <taxon>Lachnospirales</taxon>
        <taxon>Lachnospiraceae</taxon>
        <taxon>Eisenbergiella</taxon>
    </lineage>
</organism>
<dbReference type="GO" id="GO:0004065">
    <property type="term" value="F:arylsulfatase activity"/>
    <property type="evidence" value="ECO:0007669"/>
    <property type="project" value="TreeGrafter"/>
</dbReference>
<dbReference type="EMBL" id="DWUW01000007">
    <property type="protein sequence ID" value="HJD30350.1"/>
    <property type="molecule type" value="Genomic_DNA"/>
</dbReference>
<dbReference type="PANTHER" id="PTHR42693:SF33">
    <property type="entry name" value="ARYLSULFATASE"/>
    <property type="match status" value="1"/>
</dbReference>
<evidence type="ECO:0000256" key="1">
    <source>
        <dbReference type="ARBA" id="ARBA00008779"/>
    </source>
</evidence>